<dbReference type="Pfam" id="PF03447">
    <property type="entry name" value="NAD_binding_3"/>
    <property type="match status" value="1"/>
</dbReference>
<evidence type="ECO:0000259" key="1">
    <source>
        <dbReference type="Pfam" id="PF03447"/>
    </source>
</evidence>
<dbReference type="GO" id="GO:0004412">
    <property type="term" value="F:homoserine dehydrogenase activity"/>
    <property type="evidence" value="ECO:0007669"/>
    <property type="project" value="UniProtKB-EC"/>
</dbReference>
<dbReference type="InterPro" id="IPR036291">
    <property type="entry name" value="NAD(P)-bd_dom_sf"/>
</dbReference>
<accession>A0A0S8JYR5</accession>
<dbReference type="AlphaFoldDB" id="A0A0S8JYR5"/>
<reference evidence="2 3" key="1">
    <citation type="journal article" date="2015" name="Microbiome">
        <title>Genomic resolution of linkages in carbon, nitrogen, and sulfur cycling among widespread estuary sediment bacteria.</title>
        <authorList>
            <person name="Baker B.J."/>
            <person name="Lazar C.S."/>
            <person name="Teske A.P."/>
            <person name="Dick G.J."/>
        </authorList>
    </citation>
    <scope>NUCLEOTIDE SEQUENCE [LARGE SCALE GENOMIC DNA]</scope>
    <source>
        <strain evidence="2">SM1_77</strain>
    </source>
</reference>
<evidence type="ECO:0000313" key="3">
    <source>
        <dbReference type="Proteomes" id="UP000050975"/>
    </source>
</evidence>
<protein>
    <submittedName>
        <fullName evidence="2">Homoserine dehydrogenase</fullName>
    </submittedName>
</protein>
<proteinExistence type="predicted"/>
<sequence>MSYKLAFIGFGVVGQGLAALLKEKKEFLKNKFGLEYVVTAISDPVKGCVYHEQGLDLERILALVDSDGNINKYETGVKGWDSLRTITNSNANVVVEVSPTNIEDGEPGITHIRKALTSKKHVITTNKGPVALFYRELAELARKNDVALKFEGTVLSGTPAINLSLHTLAGADILEVKGIMNGTTNYMLT</sequence>
<dbReference type="FunFam" id="3.40.50.720:FF:000554">
    <property type="entry name" value="Homoserine dehydrogenase"/>
    <property type="match status" value="1"/>
</dbReference>
<feature type="non-terminal residue" evidence="2">
    <location>
        <position position="189"/>
    </location>
</feature>
<organism evidence="2 3">
    <name type="scientific">candidate division WOR_3 bacterium SM1_77</name>
    <dbReference type="NCBI Taxonomy" id="1703778"/>
    <lineage>
        <taxon>Bacteria</taxon>
        <taxon>Bacteria division WOR-3</taxon>
    </lineage>
</organism>
<dbReference type="Gene3D" id="3.30.360.10">
    <property type="entry name" value="Dihydrodipicolinate Reductase, domain 2"/>
    <property type="match status" value="1"/>
</dbReference>
<dbReference type="Proteomes" id="UP000050975">
    <property type="component" value="Unassembled WGS sequence"/>
</dbReference>
<dbReference type="Gene3D" id="3.40.50.720">
    <property type="entry name" value="NAD(P)-binding Rossmann-like Domain"/>
    <property type="match status" value="1"/>
</dbReference>
<name>A0A0S8JYR5_UNCW3</name>
<dbReference type="PANTHER" id="PTHR43331">
    <property type="entry name" value="HOMOSERINE DEHYDROGENASE"/>
    <property type="match status" value="1"/>
</dbReference>
<gene>
    <name evidence="2" type="ORF">AMJ74_04575</name>
</gene>
<dbReference type="EMBL" id="LJVE01000084">
    <property type="protein sequence ID" value="KPL13789.1"/>
    <property type="molecule type" value="Genomic_DNA"/>
</dbReference>
<dbReference type="PANTHER" id="PTHR43331:SF1">
    <property type="entry name" value="HOMOSERINE DEHYDROGENASE"/>
    <property type="match status" value="1"/>
</dbReference>
<comment type="caution">
    <text evidence="2">The sequence shown here is derived from an EMBL/GenBank/DDBJ whole genome shotgun (WGS) entry which is preliminary data.</text>
</comment>
<evidence type="ECO:0000313" key="2">
    <source>
        <dbReference type="EMBL" id="KPL13789.1"/>
    </source>
</evidence>
<dbReference type="InterPro" id="IPR005106">
    <property type="entry name" value="Asp/hSer_DH_NAD-bd"/>
</dbReference>
<feature type="domain" description="Aspartate/homoserine dehydrogenase NAD-binding" evidence="1">
    <location>
        <begin position="9"/>
        <end position="151"/>
    </location>
</feature>
<dbReference type="GO" id="GO:0009086">
    <property type="term" value="P:methionine biosynthetic process"/>
    <property type="evidence" value="ECO:0007669"/>
    <property type="project" value="UniProtKB-KW"/>
</dbReference>
<dbReference type="SUPFAM" id="SSF51735">
    <property type="entry name" value="NAD(P)-binding Rossmann-fold domains"/>
    <property type="match status" value="1"/>
</dbReference>
<dbReference type="PATRIC" id="fig|1703778.3.peg.610"/>
<dbReference type="GO" id="GO:0009088">
    <property type="term" value="P:threonine biosynthetic process"/>
    <property type="evidence" value="ECO:0007669"/>
    <property type="project" value="UniProtKB-KW"/>
</dbReference>
<dbReference type="GO" id="GO:0050661">
    <property type="term" value="F:NADP binding"/>
    <property type="evidence" value="ECO:0007669"/>
    <property type="project" value="InterPro"/>
</dbReference>